<protein>
    <submittedName>
        <fullName evidence="1">Uncharacterized protein</fullName>
    </submittedName>
</protein>
<dbReference type="AlphaFoldDB" id="A0A835R6C8"/>
<evidence type="ECO:0000313" key="1">
    <source>
        <dbReference type="EMBL" id="KAG0480738.1"/>
    </source>
</evidence>
<dbReference type="Proteomes" id="UP000639772">
    <property type="component" value="Unassembled WGS sequence"/>
</dbReference>
<name>A0A835R6C8_VANPL</name>
<sequence>MPSVVTIKTVLSAAASTVLLRTIINDLIPCHFQDHIFYKASSSLAGFSSTFNIIVQQFQGIVPLPNEM</sequence>
<keyword evidence="3" id="KW-1185">Reference proteome</keyword>
<comment type="caution">
    <text evidence="1">The sequence shown here is derived from an EMBL/GenBank/DDBJ whole genome shotgun (WGS) entry which is preliminary data.</text>
</comment>
<evidence type="ECO:0000313" key="3">
    <source>
        <dbReference type="Proteomes" id="UP000636800"/>
    </source>
</evidence>
<organism evidence="1 3">
    <name type="scientific">Vanilla planifolia</name>
    <name type="common">Vanilla</name>
    <dbReference type="NCBI Taxonomy" id="51239"/>
    <lineage>
        <taxon>Eukaryota</taxon>
        <taxon>Viridiplantae</taxon>
        <taxon>Streptophyta</taxon>
        <taxon>Embryophyta</taxon>
        <taxon>Tracheophyta</taxon>
        <taxon>Spermatophyta</taxon>
        <taxon>Magnoliopsida</taxon>
        <taxon>Liliopsida</taxon>
        <taxon>Asparagales</taxon>
        <taxon>Orchidaceae</taxon>
        <taxon>Vanilloideae</taxon>
        <taxon>Vanilleae</taxon>
        <taxon>Vanilla</taxon>
    </lineage>
</organism>
<gene>
    <name evidence="2" type="ORF">HPP92_011293</name>
    <name evidence="1" type="ORF">HPP92_011596</name>
</gene>
<dbReference type="EMBL" id="JADCNL010000005">
    <property type="protein sequence ID" value="KAG0480738.1"/>
    <property type="molecule type" value="Genomic_DNA"/>
</dbReference>
<accession>A0A835R6C8</accession>
<reference evidence="3 4" key="1">
    <citation type="journal article" date="2020" name="Nat. Food">
        <title>A phased Vanilla planifolia genome enables genetic improvement of flavour and production.</title>
        <authorList>
            <person name="Hasing T."/>
            <person name="Tang H."/>
            <person name="Brym M."/>
            <person name="Khazi F."/>
            <person name="Huang T."/>
            <person name="Chambers A.H."/>
        </authorList>
    </citation>
    <scope>NUCLEOTIDE SEQUENCE [LARGE SCALE GENOMIC DNA]</scope>
    <source>
        <tissue evidence="1">Leaf</tissue>
    </source>
</reference>
<dbReference type="EMBL" id="JADCNM010000005">
    <property type="protein sequence ID" value="KAG0483209.1"/>
    <property type="molecule type" value="Genomic_DNA"/>
</dbReference>
<proteinExistence type="predicted"/>
<dbReference type="Proteomes" id="UP000636800">
    <property type="component" value="Chromosome 5"/>
</dbReference>
<evidence type="ECO:0000313" key="4">
    <source>
        <dbReference type="Proteomes" id="UP000639772"/>
    </source>
</evidence>
<evidence type="ECO:0000313" key="2">
    <source>
        <dbReference type="EMBL" id="KAG0483209.1"/>
    </source>
</evidence>